<name>A0A8S5UR90_9CAUD</name>
<proteinExistence type="predicted"/>
<organism evidence="1">
    <name type="scientific">Siphoviridae sp. ct89S11</name>
    <dbReference type="NCBI Taxonomy" id="2825357"/>
    <lineage>
        <taxon>Viruses</taxon>
        <taxon>Duplodnaviria</taxon>
        <taxon>Heunggongvirae</taxon>
        <taxon>Uroviricota</taxon>
        <taxon>Caudoviricetes</taxon>
    </lineage>
</organism>
<dbReference type="EMBL" id="BK016123">
    <property type="protein sequence ID" value="DAF96924.1"/>
    <property type="molecule type" value="Genomic_DNA"/>
</dbReference>
<accession>A0A8S5UR90</accession>
<dbReference type="InterPro" id="IPR057005">
    <property type="entry name" value="Phage_TAC_17"/>
</dbReference>
<reference evidence="1" key="1">
    <citation type="journal article" date="2021" name="Proc. Natl. Acad. Sci. U.S.A.">
        <title>A Catalog of Tens of Thousands of Viruses from Human Metagenomes Reveals Hidden Associations with Chronic Diseases.</title>
        <authorList>
            <person name="Tisza M.J."/>
            <person name="Buck C.B."/>
        </authorList>
    </citation>
    <scope>NUCLEOTIDE SEQUENCE</scope>
    <source>
        <strain evidence="1">Ct89S11</strain>
    </source>
</reference>
<evidence type="ECO:0000313" key="1">
    <source>
        <dbReference type="EMBL" id="DAF96924.1"/>
    </source>
</evidence>
<sequence length="139" mass="16095">MFKTTVRAKSFFDDEVTTHTLYFNLSRREVFELAKEYNGVNAFQEYITNAQADENLFQIVEFTDNIIGKAYGERQGERFVKSDLITKNFIDGPVYEVLFDKIASDPKFAKELMEGILPTKLLDSLKDDPKYKEITEQIG</sequence>
<dbReference type="Pfam" id="PF23803">
    <property type="entry name" value="Phage_TAC_17"/>
    <property type="match status" value="1"/>
</dbReference>
<protein>
    <submittedName>
        <fullName evidence="1">Uncharacterized protein</fullName>
    </submittedName>
</protein>